<dbReference type="InterPro" id="IPR005064">
    <property type="entry name" value="BUG"/>
</dbReference>
<dbReference type="Gene3D" id="3.40.190.150">
    <property type="entry name" value="Bordetella uptake gene, domain 1"/>
    <property type="match status" value="1"/>
</dbReference>
<proteinExistence type="inferred from homology"/>
<dbReference type="EMBL" id="JAENGP010000009">
    <property type="protein sequence ID" value="MBK1781279.1"/>
    <property type="molecule type" value="Genomic_DNA"/>
</dbReference>
<dbReference type="Gene3D" id="3.40.190.10">
    <property type="entry name" value="Periplasmic binding protein-like II"/>
    <property type="match status" value="1"/>
</dbReference>
<keyword evidence="3" id="KW-1185">Reference proteome</keyword>
<accession>A0ABS1EBK7</accession>
<dbReference type="Proteomes" id="UP000635316">
    <property type="component" value="Unassembled WGS sequence"/>
</dbReference>
<comment type="caution">
    <text evidence="2">The sequence shown here is derived from an EMBL/GenBank/DDBJ whole genome shotgun (WGS) entry which is preliminary data.</text>
</comment>
<evidence type="ECO:0000313" key="2">
    <source>
        <dbReference type="EMBL" id="MBK1781279.1"/>
    </source>
</evidence>
<evidence type="ECO:0000256" key="1">
    <source>
        <dbReference type="ARBA" id="ARBA00006987"/>
    </source>
</evidence>
<evidence type="ECO:0000313" key="3">
    <source>
        <dbReference type="Proteomes" id="UP000635316"/>
    </source>
</evidence>
<dbReference type="InterPro" id="IPR042100">
    <property type="entry name" value="Bug_dom1"/>
</dbReference>
<dbReference type="PANTHER" id="PTHR42928:SF5">
    <property type="entry name" value="BLR1237 PROTEIN"/>
    <property type="match status" value="1"/>
</dbReference>
<dbReference type="PANTHER" id="PTHR42928">
    <property type="entry name" value="TRICARBOXYLATE-BINDING PROTEIN"/>
    <property type="match status" value="1"/>
</dbReference>
<evidence type="ECO:0008006" key="4">
    <source>
        <dbReference type="Google" id="ProtNLM"/>
    </source>
</evidence>
<organism evidence="2 3">
    <name type="scientific">Advenella mandrilli</name>
    <dbReference type="NCBI Taxonomy" id="2800330"/>
    <lineage>
        <taxon>Bacteria</taxon>
        <taxon>Pseudomonadati</taxon>
        <taxon>Pseudomonadota</taxon>
        <taxon>Betaproteobacteria</taxon>
        <taxon>Burkholderiales</taxon>
        <taxon>Alcaligenaceae</taxon>
    </lineage>
</organism>
<sequence>MIMYKRFMRVMHWLLMCGVGVLLLAGYARADHIQDLGERLPVVSVVAGTQFSKTLNEFAVVFADFLHEKTGSHVQFMQMGGEGGMIGADYVTHSADDGSVFLLSTHSTQSVNSMLQKTVSYSPEQDLVNIGMIGTSPAALVVPANSPFQTFSQLLNAVRLNPLDYRIGYYNSTSQVAAGLFNHYAGLNLHMMPYNNRGLLLHELAINGVQFAFIDGIFVADLLKENKIRVLATTGDNPVLDMSTVALTSTLHPEFLLEGWVGVAAPKRVPDEVVTQMRTWLNQALADANIKDVMQRTGLKPLDMVCLNIEKFIRHDAELWRKRIMLGKLTPR</sequence>
<gene>
    <name evidence="2" type="ORF">JHL22_08620</name>
</gene>
<dbReference type="SUPFAM" id="SSF53850">
    <property type="entry name" value="Periplasmic binding protein-like II"/>
    <property type="match status" value="1"/>
</dbReference>
<protein>
    <recommendedName>
        <fullName evidence="4">Tripartite tricarboxylate transporter substrate binding protein</fullName>
    </recommendedName>
</protein>
<reference evidence="2 3" key="1">
    <citation type="submission" date="2020-12" db="EMBL/GenBank/DDBJ databases">
        <authorList>
            <person name="Lu T."/>
            <person name="Wang Q."/>
            <person name="Han X."/>
        </authorList>
    </citation>
    <scope>NUCLEOTIDE SEQUENCE [LARGE SCALE GENOMIC DNA]</scope>
    <source>
        <strain evidence="2 3">WQ 585</strain>
    </source>
</reference>
<dbReference type="Pfam" id="PF03401">
    <property type="entry name" value="TctC"/>
    <property type="match status" value="1"/>
</dbReference>
<dbReference type="RefSeq" id="WP_234041211.1">
    <property type="nucleotide sequence ID" value="NZ_JAENGP010000009.1"/>
</dbReference>
<name>A0ABS1EBK7_9BURK</name>
<comment type="similarity">
    <text evidence="1">Belongs to the UPF0065 (bug) family.</text>
</comment>